<evidence type="ECO:0000313" key="3">
    <source>
        <dbReference type="Proteomes" id="UP001153076"/>
    </source>
</evidence>
<protein>
    <submittedName>
        <fullName evidence="2">Uncharacterized protein</fullName>
    </submittedName>
</protein>
<feature type="compositionally biased region" description="Basic and acidic residues" evidence="1">
    <location>
        <begin position="350"/>
        <end position="399"/>
    </location>
</feature>
<evidence type="ECO:0000256" key="1">
    <source>
        <dbReference type="SAM" id="MobiDB-lite"/>
    </source>
</evidence>
<feature type="compositionally biased region" description="Basic residues" evidence="1">
    <location>
        <begin position="34"/>
        <end position="54"/>
    </location>
</feature>
<organism evidence="2 3">
    <name type="scientific">Carnegiea gigantea</name>
    <dbReference type="NCBI Taxonomy" id="171969"/>
    <lineage>
        <taxon>Eukaryota</taxon>
        <taxon>Viridiplantae</taxon>
        <taxon>Streptophyta</taxon>
        <taxon>Embryophyta</taxon>
        <taxon>Tracheophyta</taxon>
        <taxon>Spermatophyta</taxon>
        <taxon>Magnoliopsida</taxon>
        <taxon>eudicotyledons</taxon>
        <taxon>Gunneridae</taxon>
        <taxon>Pentapetalae</taxon>
        <taxon>Caryophyllales</taxon>
        <taxon>Cactineae</taxon>
        <taxon>Cactaceae</taxon>
        <taxon>Cactoideae</taxon>
        <taxon>Echinocereeae</taxon>
        <taxon>Carnegiea</taxon>
    </lineage>
</organism>
<dbReference type="AlphaFoldDB" id="A0A9Q1JME0"/>
<dbReference type="Proteomes" id="UP001153076">
    <property type="component" value="Unassembled WGS sequence"/>
</dbReference>
<evidence type="ECO:0000313" key="2">
    <source>
        <dbReference type="EMBL" id="KAJ8425103.1"/>
    </source>
</evidence>
<name>A0A9Q1JME0_9CARY</name>
<reference evidence="2" key="1">
    <citation type="submission" date="2022-04" db="EMBL/GenBank/DDBJ databases">
        <title>Carnegiea gigantea Genome sequencing and assembly v2.</title>
        <authorList>
            <person name="Copetti D."/>
            <person name="Sanderson M.J."/>
            <person name="Burquez A."/>
            <person name="Wojciechowski M.F."/>
        </authorList>
    </citation>
    <scope>NUCLEOTIDE SEQUENCE</scope>
    <source>
        <strain evidence="2">SGP5-SGP5p</strain>
        <tissue evidence="2">Aerial part</tissue>
    </source>
</reference>
<dbReference type="EMBL" id="JAKOGI010001543">
    <property type="protein sequence ID" value="KAJ8425103.1"/>
    <property type="molecule type" value="Genomic_DNA"/>
</dbReference>
<keyword evidence="3" id="KW-1185">Reference proteome</keyword>
<feature type="region of interest" description="Disordered" evidence="1">
    <location>
        <begin position="307"/>
        <end position="399"/>
    </location>
</feature>
<comment type="caution">
    <text evidence="2">The sequence shown here is derived from an EMBL/GenBank/DDBJ whole genome shotgun (WGS) entry which is preliminary data.</text>
</comment>
<accession>A0A9Q1JME0</accession>
<sequence length="495" mass="56514">MPRRLKVRMKALIDLLRSRKRKRNLLINPLPNSSRKKDRKREKKQRSRSRRRKQSLSCNHKGQTSHRAKRWAKVDLKQIPGKFSKWLVESFNPYSTSFVLSDGQRFTVTAFDVYMTLGVLIGGREIIEITKSSMDKEYDEVHAVWVKEWKIKHNAPELTHMPEFILAKKDGSESFKRNFIIYLVNGFFSGPKNHYCSKVILKYIKDDLNIDAMKEVVRDLQSAHVEFRKLQPKHNTNNDNVAPSLSLTLPLHKLDSEAQIPRTTLVADASVIVEKEDHHEDVPNNIVKKDDSIPLYSLGLGLSQPNIQSLTTSVPNPNTVGEKNNGNEDDDDNAPLRFPLRNTSQVNRELNIKKSTEYKSKVGDKPSSKKGEQATDSSKPKSTKEMFPKKDDEKLVGSARTPERLEEVSLSDTLRKQQPKNIPLAYCSPYVIRLTKLDNELSQDELAISEYVFGKVKDVDDSEPLFDEYGDKEATGISMATLKPGEEVEMNVINI</sequence>
<feature type="region of interest" description="Disordered" evidence="1">
    <location>
        <begin position="24"/>
        <end position="70"/>
    </location>
</feature>
<feature type="compositionally biased region" description="Polar residues" evidence="1">
    <location>
        <begin position="307"/>
        <end position="319"/>
    </location>
</feature>
<proteinExistence type="predicted"/>
<gene>
    <name evidence="2" type="ORF">Cgig2_032216</name>
</gene>